<dbReference type="GeneID" id="23680770"/>
<name>A0A0B5GXT5_9CAUD</name>
<dbReference type="Proteomes" id="UP000031808">
    <property type="component" value="Segment"/>
</dbReference>
<dbReference type="OrthoDB" id="21660at10239"/>
<sequence>MSSYTIADEFLVLRDGSAVHYTSAELGATIELTDDEAAPLLADGKLLPLATVTVNGAEAQREIASRPDDSEPGVQLDSEGVADPQPAIEPDPQPRRGRRRSPGADGAAAGAPTRADA</sequence>
<feature type="compositionally biased region" description="Low complexity" evidence="1">
    <location>
        <begin position="103"/>
        <end position="117"/>
    </location>
</feature>
<feature type="region of interest" description="Disordered" evidence="1">
    <location>
        <begin position="58"/>
        <end position="117"/>
    </location>
</feature>
<feature type="compositionally biased region" description="Basic and acidic residues" evidence="1">
    <location>
        <begin position="59"/>
        <end position="69"/>
    </location>
</feature>
<evidence type="ECO:0000256" key="1">
    <source>
        <dbReference type="SAM" id="MobiDB-lite"/>
    </source>
</evidence>
<dbReference type="EMBL" id="KP027200">
    <property type="protein sequence ID" value="AJF40366.1"/>
    <property type="molecule type" value="Genomic_DNA"/>
</dbReference>
<keyword evidence="3" id="KW-1185">Reference proteome</keyword>
<evidence type="ECO:0000313" key="2">
    <source>
        <dbReference type="EMBL" id="AJF40366.1"/>
    </source>
</evidence>
<accession>A0A0B5GXT5</accession>
<organism evidence="2 3">
    <name type="scientific">Mycobacterium phage Malithi</name>
    <dbReference type="NCBI Taxonomy" id="1567472"/>
    <lineage>
        <taxon>Viruses</taxon>
        <taxon>Duplodnaviria</taxon>
        <taxon>Heunggongvirae</taxon>
        <taxon>Uroviricota</taxon>
        <taxon>Caudoviricetes</taxon>
        <taxon>Pclasvirinae</taxon>
        <taxon>Fishburnevirus</taxon>
        <taxon>Fishburnevirus malithi</taxon>
    </lineage>
</organism>
<dbReference type="KEGG" id="vg:23680770"/>
<evidence type="ECO:0000313" key="3">
    <source>
        <dbReference type="Proteomes" id="UP000031808"/>
    </source>
</evidence>
<reference evidence="2 3" key="1">
    <citation type="submission" date="2014-10" db="EMBL/GenBank/DDBJ databases">
        <authorList>
            <person name="Mbambo L.M."/>
            <person name="Adam N."/>
            <person name="Bengani L."/>
            <person name="Honono X."/>
            <person name="Molechan C."/>
            <person name="Ncobeni N."/>
            <person name="Tshabalala N."/>
            <person name="Nkondlo N."/>
            <person name="Larsen M.H."/>
            <person name="Rubin E.J."/>
            <person name="Russell D.A."/>
            <person name="Guerrero C.A."/>
            <person name="Bowman C.A."/>
            <person name="Jacobs-Sera D."/>
            <person name="Hendrix R.W."/>
            <person name="Hatfull G.F."/>
        </authorList>
    </citation>
    <scope>NUCLEOTIDE SEQUENCE [LARGE SCALE GENOMIC DNA]</scope>
</reference>
<dbReference type="RefSeq" id="YP_009125965.1">
    <property type="nucleotide sequence ID" value="NC_026605.1"/>
</dbReference>
<proteinExistence type="predicted"/>
<gene>
    <name evidence="2" type="primary">10</name>
    <name evidence="2" type="ORF">MALITHI_10</name>
</gene>
<protein>
    <submittedName>
        <fullName evidence="2">Uncharacterized protein</fullName>
    </submittedName>
</protein>